<dbReference type="Proteomes" id="UP000001876">
    <property type="component" value="Unassembled WGS sequence"/>
</dbReference>
<dbReference type="GO" id="GO:0005524">
    <property type="term" value="F:ATP binding"/>
    <property type="evidence" value="ECO:0007669"/>
    <property type="project" value="UniProtKB-KW"/>
</dbReference>
<dbReference type="GeneID" id="9683125"/>
<organism evidence="9">
    <name type="scientific">Micromonas pusilla (strain CCMP1545)</name>
    <name type="common">Picoplanktonic green alga</name>
    <dbReference type="NCBI Taxonomy" id="564608"/>
    <lineage>
        <taxon>Eukaryota</taxon>
        <taxon>Viridiplantae</taxon>
        <taxon>Chlorophyta</taxon>
        <taxon>Mamiellophyceae</taxon>
        <taxon>Mamiellales</taxon>
        <taxon>Mamiellaceae</taxon>
        <taxon>Micromonas</taxon>
    </lineage>
</organism>
<dbReference type="GO" id="GO:0005634">
    <property type="term" value="C:nucleus"/>
    <property type="evidence" value="ECO:0007669"/>
    <property type="project" value="TreeGrafter"/>
</dbReference>
<dbReference type="PROSITE" id="PS00108">
    <property type="entry name" value="PROTEIN_KINASE_ST"/>
    <property type="match status" value="1"/>
</dbReference>
<dbReference type="Pfam" id="PF00069">
    <property type="entry name" value="Pkinase"/>
    <property type="match status" value="1"/>
</dbReference>
<sequence>LSVACVKSVARQILLALDACHSRRVMHRDVKPGNLLIGADGRVKLADFGLARTRTKTRTTTSAAPLYTHTIQTRWYRAPEILYGARRYDAGVDVWSAGAILGELLGTRVGPMLPGDSDVDQLVRTLTLLGTPTEDRWPGAFELPDYGKIAVKPREPAPREDAVGGTVDDGAGVALAFRLLSLDPKRRPSAGEALKDAYFVEGN</sequence>
<dbReference type="RefSeq" id="XP_003058029.1">
    <property type="nucleotide sequence ID" value="XM_003057983.1"/>
</dbReference>
<keyword evidence="2" id="KW-0723">Serine/threonine-protein kinase</keyword>
<dbReference type="STRING" id="564608.C1MPY6"/>
<evidence type="ECO:0000256" key="1">
    <source>
        <dbReference type="ARBA" id="ARBA00006485"/>
    </source>
</evidence>
<gene>
    <name evidence="8" type="ORF">MICPUCDRAFT_11088</name>
</gene>
<proteinExistence type="inferred from homology"/>
<keyword evidence="3" id="KW-0808">Transferase</keyword>
<dbReference type="InterPro" id="IPR050108">
    <property type="entry name" value="CDK"/>
</dbReference>
<evidence type="ECO:0000313" key="9">
    <source>
        <dbReference type="Proteomes" id="UP000001876"/>
    </source>
</evidence>
<dbReference type="KEGG" id="mpp:MICPUCDRAFT_11088"/>
<feature type="domain" description="Protein kinase" evidence="7">
    <location>
        <begin position="1"/>
        <end position="199"/>
    </location>
</feature>
<dbReference type="SMART" id="SM00220">
    <property type="entry name" value="S_TKc"/>
    <property type="match status" value="1"/>
</dbReference>
<dbReference type="InterPro" id="IPR011009">
    <property type="entry name" value="Kinase-like_dom_sf"/>
</dbReference>
<feature type="non-terminal residue" evidence="8">
    <location>
        <position position="203"/>
    </location>
</feature>
<reference evidence="8 9" key="1">
    <citation type="journal article" date="2009" name="Science">
        <title>Green evolution and dynamic adaptations revealed by genomes of the marine picoeukaryotes Micromonas.</title>
        <authorList>
            <person name="Worden A.Z."/>
            <person name="Lee J.H."/>
            <person name="Mock T."/>
            <person name="Rouze P."/>
            <person name="Simmons M.P."/>
            <person name="Aerts A.L."/>
            <person name="Allen A.E."/>
            <person name="Cuvelier M.L."/>
            <person name="Derelle E."/>
            <person name="Everett M.V."/>
            <person name="Foulon E."/>
            <person name="Grimwood J."/>
            <person name="Gundlach H."/>
            <person name="Henrissat B."/>
            <person name="Napoli C."/>
            <person name="McDonald S.M."/>
            <person name="Parker M.S."/>
            <person name="Rombauts S."/>
            <person name="Salamov A."/>
            <person name="Von Dassow P."/>
            <person name="Badger J.H."/>
            <person name="Coutinho P.M."/>
            <person name="Demir E."/>
            <person name="Dubchak I."/>
            <person name="Gentemann C."/>
            <person name="Eikrem W."/>
            <person name="Gready J.E."/>
            <person name="John U."/>
            <person name="Lanier W."/>
            <person name="Lindquist E.A."/>
            <person name="Lucas S."/>
            <person name="Mayer K.F."/>
            <person name="Moreau H."/>
            <person name="Not F."/>
            <person name="Otillar R."/>
            <person name="Panaud O."/>
            <person name="Pangilinan J."/>
            <person name="Paulsen I."/>
            <person name="Piegu B."/>
            <person name="Poliakov A."/>
            <person name="Robbens S."/>
            <person name="Schmutz J."/>
            <person name="Toulza E."/>
            <person name="Wyss T."/>
            <person name="Zelensky A."/>
            <person name="Zhou K."/>
            <person name="Armbrust E.V."/>
            <person name="Bhattacharya D."/>
            <person name="Goodenough U.W."/>
            <person name="Van de Peer Y."/>
            <person name="Grigoriev I.V."/>
        </authorList>
    </citation>
    <scope>NUCLEOTIDE SEQUENCE [LARGE SCALE GENOMIC DNA]</scope>
    <source>
        <strain evidence="8 9">CCMP1545</strain>
    </source>
</reference>
<feature type="non-terminal residue" evidence="8">
    <location>
        <position position="1"/>
    </location>
</feature>
<keyword evidence="4" id="KW-0547">Nucleotide-binding</keyword>
<dbReference type="eggNOG" id="KOG0659">
    <property type="taxonomic scope" value="Eukaryota"/>
</dbReference>
<dbReference type="OMA" id="AMEYVEF"/>
<evidence type="ECO:0000256" key="4">
    <source>
        <dbReference type="ARBA" id="ARBA00022741"/>
    </source>
</evidence>
<comment type="similarity">
    <text evidence="1">Belongs to the protein kinase superfamily. CMGC Ser/Thr protein kinase family. CDC2/CDKX subfamily.</text>
</comment>
<keyword evidence="6" id="KW-0067">ATP-binding</keyword>
<dbReference type="Gene3D" id="1.10.510.10">
    <property type="entry name" value="Transferase(Phosphotransferase) domain 1"/>
    <property type="match status" value="1"/>
</dbReference>
<name>C1MPY6_MICPC</name>
<keyword evidence="9" id="KW-1185">Reference proteome</keyword>
<dbReference type="PROSITE" id="PS50011">
    <property type="entry name" value="PROTEIN_KINASE_DOM"/>
    <property type="match status" value="1"/>
</dbReference>
<dbReference type="SUPFAM" id="SSF56112">
    <property type="entry name" value="Protein kinase-like (PK-like)"/>
    <property type="match status" value="1"/>
</dbReference>
<evidence type="ECO:0000313" key="8">
    <source>
        <dbReference type="EMBL" id="EEH57980.1"/>
    </source>
</evidence>
<evidence type="ECO:0000256" key="3">
    <source>
        <dbReference type="ARBA" id="ARBA00022679"/>
    </source>
</evidence>
<dbReference type="OrthoDB" id="1732493at2759"/>
<keyword evidence="5" id="KW-0418">Kinase</keyword>
<dbReference type="InterPro" id="IPR000719">
    <property type="entry name" value="Prot_kinase_dom"/>
</dbReference>
<evidence type="ECO:0000259" key="7">
    <source>
        <dbReference type="PROSITE" id="PS50011"/>
    </source>
</evidence>
<evidence type="ECO:0000256" key="6">
    <source>
        <dbReference type="ARBA" id="ARBA00022840"/>
    </source>
</evidence>
<dbReference type="PANTHER" id="PTHR24056">
    <property type="entry name" value="CELL DIVISION PROTEIN KINASE"/>
    <property type="match status" value="1"/>
</dbReference>
<dbReference type="InterPro" id="IPR008271">
    <property type="entry name" value="Ser/Thr_kinase_AS"/>
</dbReference>
<dbReference type="GO" id="GO:0004674">
    <property type="term" value="F:protein serine/threonine kinase activity"/>
    <property type="evidence" value="ECO:0007669"/>
    <property type="project" value="UniProtKB-KW"/>
</dbReference>
<evidence type="ECO:0000256" key="2">
    <source>
        <dbReference type="ARBA" id="ARBA00022527"/>
    </source>
</evidence>
<accession>C1MPY6</accession>
<protein>
    <submittedName>
        <fullName evidence="8">Predicted protein</fullName>
    </submittedName>
</protein>
<dbReference type="FunFam" id="1.10.510.10:FF:000624">
    <property type="entry name" value="Mitogen-activated protein kinase"/>
    <property type="match status" value="1"/>
</dbReference>
<evidence type="ECO:0000256" key="5">
    <source>
        <dbReference type="ARBA" id="ARBA00022777"/>
    </source>
</evidence>
<dbReference type="EMBL" id="GG663738">
    <property type="protein sequence ID" value="EEH57980.1"/>
    <property type="molecule type" value="Genomic_DNA"/>
</dbReference>
<dbReference type="AlphaFoldDB" id="C1MPY6"/>